<dbReference type="AlphaFoldDB" id="A0A8R1IQK7"/>
<proteinExistence type="predicted"/>
<evidence type="ECO:0000313" key="2">
    <source>
        <dbReference type="Proteomes" id="UP000005237"/>
    </source>
</evidence>
<dbReference type="EnsemblMetazoa" id="CJA36387.1">
    <property type="protein sequence ID" value="CJA36387.1"/>
    <property type="gene ID" value="WBGene00212234"/>
</dbReference>
<keyword evidence="2" id="KW-1185">Reference proteome</keyword>
<accession>A0A8R1IQK7</accession>
<evidence type="ECO:0000313" key="1">
    <source>
        <dbReference type="EnsemblMetazoa" id="CJA36387.1"/>
    </source>
</evidence>
<organism evidence="1 2">
    <name type="scientific">Caenorhabditis japonica</name>
    <dbReference type="NCBI Taxonomy" id="281687"/>
    <lineage>
        <taxon>Eukaryota</taxon>
        <taxon>Metazoa</taxon>
        <taxon>Ecdysozoa</taxon>
        <taxon>Nematoda</taxon>
        <taxon>Chromadorea</taxon>
        <taxon>Rhabditida</taxon>
        <taxon>Rhabditina</taxon>
        <taxon>Rhabditomorpha</taxon>
        <taxon>Rhabditoidea</taxon>
        <taxon>Rhabditidae</taxon>
        <taxon>Peloderinae</taxon>
        <taxon>Caenorhabditis</taxon>
    </lineage>
</organism>
<dbReference type="Proteomes" id="UP000005237">
    <property type="component" value="Unassembled WGS sequence"/>
</dbReference>
<protein>
    <submittedName>
        <fullName evidence="1">Uncharacterized protein</fullName>
    </submittedName>
</protein>
<sequence length="67" mass="7563">MMLSTLDDLKSTDIGQSPEVVGIENCLIQLEDLQYAALRRNGTLLITDAQVFFPKFFGKPSDSDRLW</sequence>
<reference evidence="1" key="2">
    <citation type="submission" date="2022-06" db="UniProtKB">
        <authorList>
            <consortium name="EnsemblMetazoa"/>
        </authorList>
    </citation>
    <scope>IDENTIFICATION</scope>
    <source>
        <strain evidence="1">DF5081</strain>
    </source>
</reference>
<reference evidence="2" key="1">
    <citation type="submission" date="2010-08" db="EMBL/GenBank/DDBJ databases">
        <authorList>
            <consortium name="Caenorhabditis japonica Sequencing Consortium"/>
            <person name="Wilson R.K."/>
        </authorList>
    </citation>
    <scope>NUCLEOTIDE SEQUENCE [LARGE SCALE GENOMIC DNA]</scope>
    <source>
        <strain evidence="2">DF5081</strain>
    </source>
</reference>
<name>A0A8R1IQK7_CAEJA</name>